<dbReference type="SUPFAM" id="SSF52540">
    <property type="entry name" value="P-loop containing nucleoside triphosphate hydrolases"/>
    <property type="match status" value="1"/>
</dbReference>
<dbReference type="InterPro" id="IPR027417">
    <property type="entry name" value="P-loop_NTPase"/>
</dbReference>
<accession>A0A171IPV3</accession>
<organism evidence="2">
    <name type="scientific">Neisseria gonorrhoeae TCDC-NG08107</name>
    <dbReference type="NCBI Taxonomy" id="940296"/>
    <lineage>
        <taxon>Bacteria</taxon>
        <taxon>Pseudomonadati</taxon>
        <taxon>Pseudomonadota</taxon>
        <taxon>Betaproteobacteria</taxon>
        <taxon>Neisseriales</taxon>
        <taxon>Neisseriaceae</taxon>
        <taxon>Neisseria</taxon>
    </lineage>
</organism>
<evidence type="ECO:0000259" key="1">
    <source>
        <dbReference type="Pfam" id="PF13614"/>
    </source>
</evidence>
<dbReference type="Gene3D" id="3.40.50.300">
    <property type="entry name" value="P-loop containing nucleotide triphosphate hydrolases"/>
    <property type="match status" value="1"/>
</dbReference>
<evidence type="ECO:0000313" key="2">
    <source>
        <dbReference type="EMBL" id="ADV09168.1"/>
    </source>
</evidence>
<dbReference type="InterPro" id="IPR025669">
    <property type="entry name" value="AAA_dom"/>
</dbReference>
<dbReference type="PIRSF" id="PIRSF009320">
    <property type="entry name" value="Nuc_binding_HP_1000"/>
    <property type="match status" value="1"/>
</dbReference>
<geneLocation type="plasmid" evidence="2">
    <name>pNGTCDC08107</name>
</geneLocation>
<sequence length="251" mass="27270">MKILVVANQKGGVGKTAMSLHLAWHMETVGLRVLVIDLDTQGNASYSLRDKTCLFGSGRLFGNMEDADLHMPGNVSLALSPATNDLANVQNMTLQNAVQSFTQNIDKLKAGGQFDVCIIDTPPSLGNTLAAALAAGDYVLCPIELETYSLQGIKQMAATIGNIRKVNSKLAFLGILPSKVDMRNPRHKRHLEEIKMQYNEIVIPHIIGLRSSIADALSSSLPVWKIKKTAARKAAQEMKAVSNYVLNKMQG</sequence>
<proteinExistence type="predicted"/>
<dbReference type="CDD" id="cd02042">
    <property type="entry name" value="ParAB_family"/>
    <property type="match status" value="1"/>
</dbReference>
<name>A0A171IPV3_NEIGO</name>
<reference evidence="2" key="2">
    <citation type="journal article" date="2011" name="J. Bacteriol.">
        <title>Draft genome sequence of a dominant, multidrug-resistant Neisseria gonorrhoeae strain, TCDC-NG08107, from a sexual group at high risk of acquiring human immunodeficiency virus infection and syphilis.</title>
        <authorList>
            <person name="Chen C.C."/>
            <person name="Hsia K.C."/>
            <person name="Huang C.T."/>
            <person name="Wong W.W."/>
            <person name="Yen M.Y."/>
            <person name="Li L.H."/>
            <person name="Lin K.Y."/>
            <person name="Chen K.W."/>
            <person name="Li S.Y."/>
        </authorList>
    </citation>
    <scope>NUCLEOTIDE SEQUENCE</scope>
    <source>
        <strain evidence="2">TCDC-NG08107</strain>
        <plasmid evidence="2">pNGTCDC08107</plasmid>
    </source>
</reference>
<dbReference type="AlphaFoldDB" id="A0A171IPV3"/>
<dbReference type="Pfam" id="PF13614">
    <property type="entry name" value="AAA_31"/>
    <property type="match status" value="1"/>
</dbReference>
<dbReference type="EMBL" id="CP002441">
    <property type="protein sequence ID" value="ADV09168.1"/>
    <property type="molecule type" value="Genomic_DNA"/>
</dbReference>
<feature type="domain" description="AAA" evidence="1">
    <location>
        <begin position="1"/>
        <end position="171"/>
    </location>
</feature>
<keyword evidence="2" id="KW-0614">Plasmid</keyword>
<protein>
    <submittedName>
        <fullName evidence="2">IncC2</fullName>
    </submittedName>
</protein>
<dbReference type="InterPro" id="IPR050678">
    <property type="entry name" value="DNA_Partitioning_ATPase"/>
</dbReference>
<gene>
    <name evidence="2" type="ORF">NGTW08_p0038</name>
</gene>
<dbReference type="PANTHER" id="PTHR13696">
    <property type="entry name" value="P-LOOP CONTAINING NUCLEOSIDE TRIPHOSPHATE HYDROLASE"/>
    <property type="match status" value="1"/>
</dbReference>
<dbReference type="BioCyc" id="NGON940296:GLHN-2247-MONOMER"/>
<reference evidence="2" key="1">
    <citation type="submission" date="2010-12" db="EMBL/GenBank/DDBJ databases">
        <authorList>
            <person name="Wang C.B."/>
            <person name="He X.J."/>
        </authorList>
    </citation>
    <scope>NUCLEOTIDE SEQUENCE</scope>
    <source>
        <strain evidence="2">TCDC-NG08107</strain>
        <plasmid evidence="2">pNGTCDC08107</plasmid>
    </source>
</reference>
<dbReference type="PANTHER" id="PTHR13696:SF99">
    <property type="entry name" value="COBYRINIC ACID AC-DIAMIDE SYNTHASE"/>
    <property type="match status" value="1"/>
</dbReference>